<dbReference type="EMBL" id="BSYI01000015">
    <property type="protein sequence ID" value="GMG82997.1"/>
    <property type="molecule type" value="Genomic_DNA"/>
</dbReference>
<protein>
    <submittedName>
        <fullName evidence="2">Ribbon-helix-helix domain-containing protein</fullName>
    </submittedName>
</protein>
<dbReference type="RefSeq" id="WP_285671794.1">
    <property type="nucleotide sequence ID" value="NZ_BSYI01000015.1"/>
</dbReference>
<evidence type="ECO:0000259" key="1">
    <source>
        <dbReference type="Pfam" id="PF13467"/>
    </source>
</evidence>
<feature type="domain" description="Ribbon-helix-helix" evidence="1">
    <location>
        <begin position="16"/>
        <end position="82"/>
    </location>
</feature>
<dbReference type="InterPro" id="IPR038268">
    <property type="entry name" value="RHH_sf"/>
</dbReference>
<dbReference type="Gene3D" id="1.10.3990.20">
    <property type="entry name" value="protein bp1543"/>
    <property type="match status" value="1"/>
</dbReference>
<evidence type="ECO:0000313" key="3">
    <source>
        <dbReference type="Proteomes" id="UP001239909"/>
    </source>
</evidence>
<dbReference type="InterPro" id="IPR027373">
    <property type="entry name" value="RHH_dom"/>
</dbReference>
<organism evidence="2 3">
    <name type="scientific">Paralimibaculum aggregatum</name>
    <dbReference type="NCBI Taxonomy" id="3036245"/>
    <lineage>
        <taxon>Bacteria</taxon>
        <taxon>Pseudomonadati</taxon>
        <taxon>Pseudomonadota</taxon>
        <taxon>Alphaproteobacteria</taxon>
        <taxon>Rhodobacterales</taxon>
        <taxon>Paracoccaceae</taxon>
        <taxon>Paralimibaculum</taxon>
    </lineage>
</organism>
<name>A0ABQ6LI92_9RHOB</name>
<dbReference type="Proteomes" id="UP001239909">
    <property type="component" value="Unassembled WGS sequence"/>
</dbReference>
<proteinExistence type="predicted"/>
<evidence type="ECO:0000313" key="2">
    <source>
        <dbReference type="EMBL" id="GMG82997.1"/>
    </source>
</evidence>
<dbReference type="Pfam" id="PF13467">
    <property type="entry name" value="RHH_4"/>
    <property type="match status" value="1"/>
</dbReference>
<keyword evidence="3" id="KW-1185">Reference proteome</keyword>
<comment type="caution">
    <text evidence="2">The sequence shown here is derived from an EMBL/GenBank/DDBJ whole genome shotgun (WGS) entry which is preliminary data.</text>
</comment>
<reference evidence="2 3" key="1">
    <citation type="submission" date="2023-04" db="EMBL/GenBank/DDBJ databases">
        <title>Marinoamorphus aggregata gen. nov., sp. Nov., isolate from tissue of brittle star Ophioplocus japonicus.</title>
        <authorList>
            <person name="Kawano K."/>
            <person name="Sawayama S."/>
            <person name="Nakagawa S."/>
        </authorList>
    </citation>
    <scope>NUCLEOTIDE SEQUENCE [LARGE SCALE GENOMIC DNA]</scope>
    <source>
        <strain evidence="2 3">NKW23</strain>
    </source>
</reference>
<sequence length="96" mass="10785">MCQIFAGQDPDNYASETRSMRLNGYSTSIRLEAAFWRVLDDIAAREGVTVPQFIAKLHDEVIELRGETRNFTSLLRCACLIHLDRGGEVARAREAA</sequence>
<accession>A0ABQ6LI92</accession>
<gene>
    <name evidence="2" type="ORF">LNKW23_22100</name>
</gene>